<dbReference type="GO" id="GO:0005524">
    <property type="term" value="F:ATP binding"/>
    <property type="evidence" value="ECO:0007669"/>
    <property type="project" value="UniProtKB-KW"/>
</dbReference>
<dbReference type="GO" id="GO:0043139">
    <property type="term" value="F:5'-3' DNA helicase activity"/>
    <property type="evidence" value="ECO:0007669"/>
    <property type="project" value="UniProtKB-EC"/>
</dbReference>
<name>T1EPQ8_HELRO</name>
<reference evidence="3 5" key="2">
    <citation type="journal article" date="2013" name="Nature">
        <title>Insights into bilaterian evolution from three spiralian genomes.</title>
        <authorList>
            <person name="Simakov O."/>
            <person name="Marletaz F."/>
            <person name="Cho S.J."/>
            <person name="Edsinger-Gonzales E."/>
            <person name="Havlak P."/>
            <person name="Hellsten U."/>
            <person name="Kuo D.H."/>
            <person name="Larsson T."/>
            <person name="Lv J."/>
            <person name="Arendt D."/>
            <person name="Savage R."/>
            <person name="Osoegawa K."/>
            <person name="de Jong P."/>
            <person name="Grimwood J."/>
            <person name="Chapman J.A."/>
            <person name="Shapiro H."/>
            <person name="Aerts A."/>
            <person name="Otillar R.P."/>
            <person name="Terry A.Y."/>
            <person name="Boore J.L."/>
            <person name="Grigoriev I.V."/>
            <person name="Lindberg D.R."/>
            <person name="Seaver E.C."/>
            <person name="Weisblat D.A."/>
            <person name="Putnam N.H."/>
            <person name="Rokhsar D.S."/>
        </authorList>
    </citation>
    <scope>NUCLEOTIDE SEQUENCE</scope>
</reference>
<protein>
    <recommendedName>
        <fullName evidence="1">ATP-dependent DNA helicase</fullName>
        <ecNumber evidence="1">5.6.2.3</ecNumber>
    </recommendedName>
</protein>
<dbReference type="InParanoid" id="T1EPQ8"/>
<dbReference type="GeneID" id="20198558"/>
<dbReference type="EnsemblMetazoa" id="HelroT160066">
    <property type="protein sequence ID" value="HelroP160066"/>
    <property type="gene ID" value="HelroG160066"/>
</dbReference>
<dbReference type="Proteomes" id="UP000015101">
    <property type="component" value="Unassembled WGS sequence"/>
</dbReference>
<evidence type="ECO:0000313" key="4">
    <source>
        <dbReference type="EnsemblMetazoa" id="HelroP160066"/>
    </source>
</evidence>
<dbReference type="FunFam" id="3.40.50.300:FF:006116">
    <property type="entry name" value="ATP-dependent DNA helicase"/>
    <property type="match status" value="1"/>
</dbReference>
<dbReference type="HOGENOM" id="CLU_1505073_0_0_1"/>
<dbReference type="InterPro" id="IPR027417">
    <property type="entry name" value="P-loop_NTPase"/>
</dbReference>
<comment type="catalytic activity">
    <reaction evidence="1">
        <text>ATP + H2O = ADP + phosphate + H(+)</text>
        <dbReference type="Rhea" id="RHEA:13065"/>
        <dbReference type="ChEBI" id="CHEBI:15377"/>
        <dbReference type="ChEBI" id="CHEBI:15378"/>
        <dbReference type="ChEBI" id="CHEBI:30616"/>
        <dbReference type="ChEBI" id="CHEBI:43474"/>
        <dbReference type="ChEBI" id="CHEBI:456216"/>
        <dbReference type="EC" id="5.6.2.3"/>
    </reaction>
</comment>
<keyword evidence="5" id="KW-1185">Reference proteome</keyword>
<reference evidence="5" key="1">
    <citation type="submission" date="2012-12" db="EMBL/GenBank/DDBJ databases">
        <authorList>
            <person name="Hellsten U."/>
            <person name="Grimwood J."/>
            <person name="Chapman J.A."/>
            <person name="Shapiro H."/>
            <person name="Aerts A."/>
            <person name="Otillar R.P."/>
            <person name="Terry A.Y."/>
            <person name="Boore J.L."/>
            <person name="Simakov O."/>
            <person name="Marletaz F."/>
            <person name="Cho S.-J."/>
            <person name="Edsinger-Gonzales E."/>
            <person name="Havlak P."/>
            <person name="Kuo D.-H."/>
            <person name="Larsson T."/>
            <person name="Lv J."/>
            <person name="Arendt D."/>
            <person name="Savage R."/>
            <person name="Osoegawa K."/>
            <person name="de Jong P."/>
            <person name="Lindberg D.R."/>
            <person name="Seaver E.C."/>
            <person name="Weisblat D.A."/>
            <person name="Putnam N.H."/>
            <person name="Grigoriev I.V."/>
            <person name="Rokhsar D.S."/>
        </authorList>
    </citation>
    <scope>NUCLEOTIDE SEQUENCE</scope>
</reference>
<dbReference type="STRING" id="6412.T1EPQ8"/>
<keyword evidence="1" id="KW-0547">Nucleotide-binding</keyword>
<evidence type="ECO:0000313" key="3">
    <source>
        <dbReference type="EMBL" id="ESO05965.1"/>
    </source>
</evidence>
<organism evidence="4 5">
    <name type="scientific">Helobdella robusta</name>
    <name type="common">Californian leech</name>
    <dbReference type="NCBI Taxonomy" id="6412"/>
    <lineage>
        <taxon>Eukaryota</taxon>
        <taxon>Metazoa</taxon>
        <taxon>Spiralia</taxon>
        <taxon>Lophotrochozoa</taxon>
        <taxon>Annelida</taxon>
        <taxon>Clitellata</taxon>
        <taxon>Hirudinea</taxon>
        <taxon>Rhynchobdellida</taxon>
        <taxon>Glossiphoniidae</taxon>
        <taxon>Helobdella</taxon>
    </lineage>
</organism>
<evidence type="ECO:0000256" key="1">
    <source>
        <dbReference type="RuleBase" id="RU363044"/>
    </source>
</evidence>
<dbReference type="CTD" id="20198558"/>
<dbReference type="Pfam" id="PF05970">
    <property type="entry name" value="PIF1"/>
    <property type="match status" value="1"/>
</dbReference>
<dbReference type="EMBL" id="KB096324">
    <property type="protein sequence ID" value="ESO05965.1"/>
    <property type="molecule type" value="Genomic_DNA"/>
</dbReference>
<evidence type="ECO:0000313" key="5">
    <source>
        <dbReference type="Proteomes" id="UP000015101"/>
    </source>
</evidence>
<comment type="similarity">
    <text evidence="1">Belongs to the helicase family.</text>
</comment>
<dbReference type="GO" id="GO:0016787">
    <property type="term" value="F:hydrolase activity"/>
    <property type="evidence" value="ECO:0007669"/>
    <property type="project" value="UniProtKB-KW"/>
</dbReference>
<keyword evidence="1" id="KW-0067">ATP-binding</keyword>
<keyword evidence="1" id="KW-0378">Hydrolase</keyword>
<dbReference type="EMBL" id="AMQM01000491">
    <property type="status" value="NOT_ANNOTATED_CDS"/>
    <property type="molecule type" value="Genomic_DNA"/>
</dbReference>
<dbReference type="EC" id="5.6.2.3" evidence="1"/>
<sequence>MAEPIRKNPPITLTPEQNSVYEAVIQGHNIFFTGSAGTGKSLILSKIIGVLPPDNTFITASTGLAACNIKGTTIHSFAGMGLGESSLEECVKLASRPAYRTQWRQCKHLIIDEISILSSAWKRCFTKCIVLKEVHRQADQHFINILNEIRTGRMNDSETKKRKLILVGSATVQLKIASQ</sequence>
<dbReference type="RefSeq" id="XP_009015333.1">
    <property type="nucleotide sequence ID" value="XM_009017085.1"/>
</dbReference>
<dbReference type="GO" id="GO:0000723">
    <property type="term" value="P:telomere maintenance"/>
    <property type="evidence" value="ECO:0007669"/>
    <property type="project" value="InterPro"/>
</dbReference>
<dbReference type="SUPFAM" id="SSF52540">
    <property type="entry name" value="P-loop containing nucleoside triphosphate hydrolases"/>
    <property type="match status" value="1"/>
</dbReference>
<dbReference type="PANTHER" id="PTHR47642:SF7">
    <property type="entry name" value="ATP-DEPENDENT DNA HELICASE PIF1"/>
    <property type="match status" value="1"/>
</dbReference>
<dbReference type="GO" id="GO:0006281">
    <property type="term" value="P:DNA repair"/>
    <property type="evidence" value="ECO:0007669"/>
    <property type="project" value="UniProtKB-KW"/>
</dbReference>
<keyword evidence="1" id="KW-0347">Helicase</keyword>
<dbReference type="GO" id="GO:0006310">
    <property type="term" value="P:DNA recombination"/>
    <property type="evidence" value="ECO:0007669"/>
    <property type="project" value="UniProtKB-KW"/>
</dbReference>
<keyword evidence="1" id="KW-0227">DNA damage</keyword>
<feature type="domain" description="DNA helicase Pif1-like DEAD-box helicase" evidence="2">
    <location>
        <begin position="13"/>
        <end position="125"/>
    </location>
</feature>
<reference evidence="4" key="3">
    <citation type="submission" date="2015-06" db="UniProtKB">
        <authorList>
            <consortium name="EnsemblMetazoa"/>
        </authorList>
    </citation>
    <scope>IDENTIFICATION</scope>
</reference>
<dbReference type="OrthoDB" id="272985at2759"/>
<dbReference type="Gene3D" id="3.40.50.300">
    <property type="entry name" value="P-loop containing nucleotide triphosphate hydrolases"/>
    <property type="match status" value="1"/>
</dbReference>
<dbReference type="KEGG" id="hro:HELRODRAFT_160066"/>
<proteinExistence type="inferred from homology"/>
<evidence type="ECO:0000259" key="2">
    <source>
        <dbReference type="Pfam" id="PF05970"/>
    </source>
</evidence>
<gene>
    <name evidence="4" type="primary">20198558</name>
    <name evidence="3" type="ORF">HELRODRAFT_160066</name>
</gene>
<dbReference type="PANTHER" id="PTHR47642">
    <property type="entry name" value="ATP-DEPENDENT DNA HELICASE"/>
    <property type="match status" value="1"/>
</dbReference>
<dbReference type="InterPro" id="IPR051055">
    <property type="entry name" value="PIF1_helicase"/>
</dbReference>
<accession>T1EPQ8</accession>
<dbReference type="AlphaFoldDB" id="T1EPQ8"/>
<keyword evidence="1" id="KW-0234">DNA repair</keyword>
<keyword evidence="1" id="KW-0233">DNA recombination</keyword>
<dbReference type="eggNOG" id="KOG0987">
    <property type="taxonomic scope" value="Eukaryota"/>
</dbReference>
<dbReference type="InterPro" id="IPR010285">
    <property type="entry name" value="DNA_helicase_pif1-like_DEAD"/>
</dbReference>
<comment type="cofactor">
    <cofactor evidence="1">
        <name>Mg(2+)</name>
        <dbReference type="ChEBI" id="CHEBI:18420"/>
    </cofactor>
</comment>